<dbReference type="AlphaFoldDB" id="A0A1S1X5N5"/>
<sequence>MDDATDAMPEPPFEVDDDMCCGSGCDPCILDIYQQELREYRTRLAAWRQREALRRAQAGEADGRH</sequence>
<evidence type="ECO:0000313" key="4">
    <source>
        <dbReference type="Proteomes" id="UP000180088"/>
    </source>
</evidence>
<dbReference type="Proteomes" id="UP000180280">
    <property type="component" value="Unassembled WGS sequence"/>
</dbReference>
<dbReference type="InterPro" id="IPR019180">
    <property type="entry name" value="Oxidoreductase-like_N"/>
</dbReference>
<dbReference type="EMBL" id="MKCS01000001">
    <property type="protein sequence ID" value="OHX14496.1"/>
    <property type="molecule type" value="Genomic_DNA"/>
</dbReference>
<organism evidence="2 4">
    <name type="scientific">Chromobacterium sphagni</name>
    <dbReference type="NCBI Taxonomy" id="1903179"/>
    <lineage>
        <taxon>Bacteria</taxon>
        <taxon>Pseudomonadati</taxon>
        <taxon>Pseudomonadota</taxon>
        <taxon>Betaproteobacteria</taxon>
        <taxon>Neisseriales</taxon>
        <taxon>Chromobacteriaceae</taxon>
        <taxon>Chromobacterium</taxon>
    </lineage>
</organism>
<dbReference type="STRING" id="1903179.BI347_14020"/>
<name>A0A1S1X5N5_9NEIS</name>
<protein>
    <submittedName>
        <fullName evidence="2">Oxidoreductase</fullName>
    </submittedName>
</protein>
<evidence type="ECO:0000259" key="1">
    <source>
        <dbReference type="Pfam" id="PF09791"/>
    </source>
</evidence>
<dbReference type="OrthoDB" id="5797329at2"/>
<dbReference type="Pfam" id="PF09791">
    <property type="entry name" value="Oxidored-like"/>
    <property type="match status" value="1"/>
</dbReference>
<reference evidence="4 5" key="1">
    <citation type="submission" date="2016-09" db="EMBL/GenBank/DDBJ databases">
        <title>Chromobacterium muskegensis sp. nov., an insecticidal bacterium isolated from Sphagnum bogs.</title>
        <authorList>
            <person name="Sparks M.E."/>
            <person name="Blackburn M.B."/>
            <person name="Gundersen-Rindal D.E."/>
            <person name="Mitchell A."/>
            <person name="Farrar R."/>
            <person name="Kuhar D."/>
        </authorList>
    </citation>
    <scope>NUCLEOTIDE SEQUENCE [LARGE SCALE GENOMIC DNA]</scope>
    <source>
        <strain evidence="3 5">14B-1</strain>
        <strain evidence="2 4">37-2</strain>
    </source>
</reference>
<evidence type="ECO:0000313" key="5">
    <source>
        <dbReference type="Proteomes" id="UP000180280"/>
    </source>
</evidence>
<keyword evidence="5" id="KW-1185">Reference proteome</keyword>
<proteinExistence type="predicted"/>
<comment type="caution">
    <text evidence="2">The sequence shown here is derived from an EMBL/GenBank/DDBJ whole genome shotgun (WGS) entry which is preliminary data.</text>
</comment>
<evidence type="ECO:0000313" key="3">
    <source>
        <dbReference type="EMBL" id="OHX20576.1"/>
    </source>
</evidence>
<evidence type="ECO:0000313" key="2">
    <source>
        <dbReference type="EMBL" id="OHX14496.1"/>
    </source>
</evidence>
<feature type="domain" description="Oxidoreductase-like" evidence="1">
    <location>
        <begin position="8"/>
        <end position="48"/>
    </location>
</feature>
<dbReference type="RefSeq" id="WP_071112453.1">
    <property type="nucleotide sequence ID" value="NZ_MKCS01000001.1"/>
</dbReference>
<dbReference type="EMBL" id="MKCT01000016">
    <property type="protein sequence ID" value="OHX20576.1"/>
    <property type="molecule type" value="Genomic_DNA"/>
</dbReference>
<dbReference type="Proteomes" id="UP000180088">
    <property type="component" value="Unassembled WGS sequence"/>
</dbReference>
<accession>A0A1S1X5N5</accession>
<gene>
    <name evidence="3" type="ORF">BI344_15025</name>
    <name evidence="2" type="ORF">BI347_14020</name>
</gene>